<gene>
    <name evidence="1" type="ORF">FHX36_001130</name>
</gene>
<evidence type="ECO:0000313" key="1">
    <source>
        <dbReference type="EMBL" id="MBB3675395.1"/>
    </source>
</evidence>
<evidence type="ECO:0000313" key="2">
    <source>
        <dbReference type="Proteomes" id="UP000580718"/>
    </source>
</evidence>
<comment type="caution">
    <text evidence="1">The sequence shown here is derived from an EMBL/GenBank/DDBJ whole genome shotgun (WGS) entry which is preliminary data.</text>
</comment>
<accession>A0A839XXS3</accession>
<sequence length="129" mass="12940">MRVVVAVAVLLALAGCEDEATVCPASAAVVLPNVVVQLERWPAADSAVLQCAPACVPGLAGDDRTELTVPVVDGVAGFDVFASPATVAVTVLAADGTELTRLETELDWARVGGSEECGGPVVATVDVPG</sequence>
<dbReference type="OrthoDB" id="5147046at2"/>
<dbReference type="EMBL" id="JACIBU010000001">
    <property type="protein sequence ID" value="MBB3675395.1"/>
    <property type="molecule type" value="Genomic_DNA"/>
</dbReference>
<proteinExistence type="predicted"/>
<dbReference type="AlphaFoldDB" id="A0A839XXS3"/>
<dbReference type="RefSeq" id="WP_146251597.1">
    <property type="nucleotide sequence ID" value="NZ_JACIBU010000001.1"/>
</dbReference>
<organism evidence="1 2">
    <name type="scientific">Modestobacter versicolor</name>
    <dbReference type="NCBI Taxonomy" id="429133"/>
    <lineage>
        <taxon>Bacteria</taxon>
        <taxon>Bacillati</taxon>
        <taxon>Actinomycetota</taxon>
        <taxon>Actinomycetes</taxon>
        <taxon>Geodermatophilales</taxon>
        <taxon>Geodermatophilaceae</taxon>
        <taxon>Modestobacter</taxon>
    </lineage>
</organism>
<name>A0A839XXS3_9ACTN</name>
<protein>
    <recommendedName>
        <fullName evidence="3">Lipoprotein</fullName>
    </recommendedName>
</protein>
<evidence type="ECO:0008006" key="3">
    <source>
        <dbReference type="Google" id="ProtNLM"/>
    </source>
</evidence>
<reference evidence="1 2" key="1">
    <citation type="submission" date="2020-08" db="EMBL/GenBank/DDBJ databases">
        <title>Sequencing the genomes of 1000 actinobacteria strains.</title>
        <authorList>
            <person name="Klenk H.-P."/>
        </authorList>
    </citation>
    <scope>NUCLEOTIDE SEQUENCE [LARGE SCALE GENOMIC DNA]</scope>
    <source>
        <strain evidence="1 2">DSM 16678</strain>
    </source>
</reference>
<dbReference type="PROSITE" id="PS51257">
    <property type="entry name" value="PROKAR_LIPOPROTEIN"/>
    <property type="match status" value="1"/>
</dbReference>
<dbReference type="Proteomes" id="UP000580718">
    <property type="component" value="Unassembled WGS sequence"/>
</dbReference>